<organism evidence="1 2">
    <name type="scientific">Dictyobacter kobayashii</name>
    <dbReference type="NCBI Taxonomy" id="2014872"/>
    <lineage>
        <taxon>Bacteria</taxon>
        <taxon>Bacillati</taxon>
        <taxon>Chloroflexota</taxon>
        <taxon>Ktedonobacteria</taxon>
        <taxon>Ktedonobacterales</taxon>
        <taxon>Dictyobacteraceae</taxon>
        <taxon>Dictyobacter</taxon>
    </lineage>
</organism>
<sequence length="61" mass="7055">MSDDEKVRRTAATAIHQIYGYKLPPDQEGALIDQVKQELEKDPAKRAQIISSMDEILKREW</sequence>
<gene>
    <name evidence="1" type="ORF">KDK_34880</name>
</gene>
<dbReference type="AlphaFoldDB" id="A0A402AKC6"/>
<comment type="caution">
    <text evidence="1">The sequence shown here is derived from an EMBL/GenBank/DDBJ whole genome shotgun (WGS) entry which is preliminary data.</text>
</comment>
<keyword evidence="2" id="KW-1185">Reference proteome</keyword>
<evidence type="ECO:0000313" key="2">
    <source>
        <dbReference type="Proteomes" id="UP000287188"/>
    </source>
</evidence>
<name>A0A402AKC6_9CHLR</name>
<evidence type="ECO:0000313" key="1">
    <source>
        <dbReference type="EMBL" id="GCE19688.1"/>
    </source>
</evidence>
<reference evidence="2" key="1">
    <citation type="submission" date="2018-12" db="EMBL/GenBank/DDBJ databases">
        <title>Tengunoibacter tsumagoiensis gen. nov., sp. nov., Dictyobacter kobayashii sp. nov., D. alpinus sp. nov., and D. joshuensis sp. nov. and description of Dictyobacteraceae fam. nov. within the order Ktedonobacterales isolated from Tengu-no-mugimeshi.</title>
        <authorList>
            <person name="Wang C.M."/>
            <person name="Zheng Y."/>
            <person name="Sakai Y."/>
            <person name="Toyoda A."/>
            <person name="Minakuchi Y."/>
            <person name="Abe K."/>
            <person name="Yokota A."/>
            <person name="Yabe S."/>
        </authorList>
    </citation>
    <scope>NUCLEOTIDE SEQUENCE [LARGE SCALE GENOMIC DNA]</scope>
    <source>
        <strain evidence="2">Uno11</strain>
    </source>
</reference>
<protein>
    <submittedName>
        <fullName evidence="1">Uncharacterized protein</fullName>
    </submittedName>
</protein>
<dbReference type="Proteomes" id="UP000287188">
    <property type="component" value="Unassembled WGS sequence"/>
</dbReference>
<proteinExistence type="predicted"/>
<accession>A0A402AKC6</accession>
<dbReference type="EMBL" id="BIFS01000001">
    <property type="protein sequence ID" value="GCE19688.1"/>
    <property type="molecule type" value="Genomic_DNA"/>
</dbReference>